<evidence type="ECO:0000313" key="2">
    <source>
        <dbReference type="EMBL" id="THF51463.1"/>
    </source>
</evidence>
<dbReference type="RefSeq" id="WP_136402447.1">
    <property type="nucleotide sequence ID" value="NZ_SSNZ01000002.1"/>
</dbReference>
<reference evidence="2 3" key="1">
    <citation type="submission" date="2019-04" db="EMBL/GenBank/DDBJ databases">
        <title>Flavobacterium sp. nov. isolated from construction timber.</title>
        <authorList>
            <person name="Lin S.-Y."/>
            <person name="Chang C.-T."/>
            <person name="Young C.-C."/>
        </authorList>
    </citation>
    <scope>NUCLEOTIDE SEQUENCE [LARGE SCALE GENOMIC DNA]</scope>
    <source>
        <strain evidence="2 3">CC-CTC003</strain>
    </source>
</reference>
<evidence type="ECO:0000313" key="3">
    <source>
        <dbReference type="Proteomes" id="UP000307507"/>
    </source>
</evidence>
<dbReference type="AlphaFoldDB" id="A0A4S3ZZN2"/>
<keyword evidence="3" id="KW-1185">Reference proteome</keyword>
<dbReference type="OrthoDB" id="1264007at2"/>
<sequence length="80" mass="9200">MMMLVAIVLFVAGLIYAVIRITNHNASHTKEQNYTLDEKYNAAKVEKQKEIDCILEKINKNGVQSLNSREKQLLDDYSKN</sequence>
<organism evidence="2 3">
    <name type="scientific">Flavobacterium supellecticarium</name>
    <dbReference type="NCBI Taxonomy" id="2565924"/>
    <lineage>
        <taxon>Bacteria</taxon>
        <taxon>Pseudomonadati</taxon>
        <taxon>Bacteroidota</taxon>
        <taxon>Flavobacteriia</taxon>
        <taxon>Flavobacteriales</taxon>
        <taxon>Flavobacteriaceae</taxon>
        <taxon>Flavobacterium</taxon>
    </lineage>
</organism>
<proteinExistence type="predicted"/>
<dbReference type="EMBL" id="SSNZ01000002">
    <property type="protein sequence ID" value="THF51463.1"/>
    <property type="molecule type" value="Genomic_DNA"/>
</dbReference>
<name>A0A4S3ZZN2_9FLAO</name>
<protein>
    <recommendedName>
        <fullName evidence="1">DUF6576 domain-containing protein</fullName>
    </recommendedName>
</protein>
<comment type="caution">
    <text evidence="2">The sequence shown here is derived from an EMBL/GenBank/DDBJ whole genome shotgun (WGS) entry which is preliminary data.</text>
</comment>
<dbReference type="Proteomes" id="UP000307507">
    <property type="component" value="Unassembled WGS sequence"/>
</dbReference>
<feature type="domain" description="DUF6576" evidence="1">
    <location>
        <begin position="34"/>
        <end position="80"/>
    </location>
</feature>
<evidence type="ECO:0000259" key="1">
    <source>
        <dbReference type="Pfam" id="PF20216"/>
    </source>
</evidence>
<dbReference type="Pfam" id="PF20216">
    <property type="entry name" value="DUF6576"/>
    <property type="match status" value="1"/>
</dbReference>
<dbReference type="InterPro" id="IPR046483">
    <property type="entry name" value="DUF6576"/>
</dbReference>
<accession>A0A4S3ZZN2</accession>
<gene>
    <name evidence="2" type="ORF">E6C50_06790</name>
</gene>